<dbReference type="Gene3D" id="3.40.50.2000">
    <property type="entry name" value="Glycogen Phosphorylase B"/>
    <property type="match status" value="1"/>
</dbReference>
<dbReference type="SUPFAM" id="SSF53756">
    <property type="entry name" value="UDP-Glycosyltransferase/glycogen phosphorylase"/>
    <property type="match status" value="1"/>
</dbReference>
<protein>
    <recommendedName>
        <fullName evidence="1">UDP-N-acetylglucosamine 2-epimerase domain-containing protein</fullName>
    </recommendedName>
</protein>
<dbReference type="InterPro" id="IPR029767">
    <property type="entry name" value="WecB-like"/>
</dbReference>
<proteinExistence type="predicted"/>
<organism evidence="2">
    <name type="scientific">marine sediment metagenome</name>
    <dbReference type="NCBI Taxonomy" id="412755"/>
    <lineage>
        <taxon>unclassified sequences</taxon>
        <taxon>metagenomes</taxon>
        <taxon>ecological metagenomes</taxon>
    </lineage>
</organism>
<evidence type="ECO:0000313" key="2">
    <source>
        <dbReference type="EMBL" id="KKN31444.1"/>
    </source>
</evidence>
<comment type="caution">
    <text evidence="2">The sequence shown here is derived from an EMBL/GenBank/DDBJ whole genome shotgun (WGS) entry which is preliminary data.</text>
</comment>
<sequence>FKLIHTGQHYDYNMSKIFFDNLGIVEPDYFLNVGSGSHAIQTAKIMVEFEKILIKESPKLIIVVGDVNSTIACALVTKKLFTELALLKQD</sequence>
<dbReference type="Pfam" id="PF02350">
    <property type="entry name" value="Epimerase_2"/>
    <property type="match status" value="1"/>
</dbReference>
<gene>
    <name evidence="2" type="ORF">LCGC14_0824030</name>
</gene>
<dbReference type="InterPro" id="IPR003331">
    <property type="entry name" value="UDP_GlcNAc_Epimerase_2_dom"/>
</dbReference>
<reference evidence="2" key="1">
    <citation type="journal article" date="2015" name="Nature">
        <title>Complex archaea that bridge the gap between prokaryotes and eukaryotes.</title>
        <authorList>
            <person name="Spang A."/>
            <person name="Saw J.H."/>
            <person name="Jorgensen S.L."/>
            <person name="Zaremba-Niedzwiedzka K."/>
            <person name="Martijn J."/>
            <person name="Lind A.E."/>
            <person name="van Eijk R."/>
            <person name="Schleper C."/>
            <person name="Guy L."/>
            <person name="Ettema T.J."/>
        </authorList>
    </citation>
    <scope>NUCLEOTIDE SEQUENCE</scope>
</reference>
<name>A0A0F9PMM9_9ZZZZ</name>
<feature type="non-terminal residue" evidence="2">
    <location>
        <position position="1"/>
    </location>
</feature>
<dbReference type="PANTHER" id="PTHR43174">
    <property type="entry name" value="UDP-N-ACETYLGLUCOSAMINE 2-EPIMERASE"/>
    <property type="match status" value="1"/>
</dbReference>
<dbReference type="EMBL" id="LAZR01002328">
    <property type="protein sequence ID" value="KKN31444.1"/>
    <property type="molecule type" value="Genomic_DNA"/>
</dbReference>
<feature type="domain" description="UDP-N-acetylglucosamine 2-epimerase" evidence="1">
    <location>
        <begin position="2"/>
        <end position="80"/>
    </location>
</feature>
<dbReference type="AlphaFoldDB" id="A0A0F9PMM9"/>
<evidence type="ECO:0000259" key="1">
    <source>
        <dbReference type="Pfam" id="PF02350"/>
    </source>
</evidence>
<accession>A0A0F9PMM9</accession>
<dbReference type="PANTHER" id="PTHR43174:SF1">
    <property type="entry name" value="UDP-N-ACETYLGLUCOSAMINE 2-EPIMERASE"/>
    <property type="match status" value="1"/>
</dbReference>